<organism evidence="2 3">
    <name type="scientific">Polarella glacialis</name>
    <name type="common">Dinoflagellate</name>
    <dbReference type="NCBI Taxonomy" id="89957"/>
    <lineage>
        <taxon>Eukaryota</taxon>
        <taxon>Sar</taxon>
        <taxon>Alveolata</taxon>
        <taxon>Dinophyceae</taxon>
        <taxon>Suessiales</taxon>
        <taxon>Suessiaceae</taxon>
        <taxon>Polarella</taxon>
    </lineage>
</organism>
<feature type="compositionally biased region" description="Basic and acidic residues" evidence="1">
    <location>
        <begin position="1041"/>
        <end position="1052"/>
    </location>
</feature>
<sequence>MESVSELTAALERHGWLKGSRRAALADLPEAELERWLEDDLGLPPGHLPSLLGRMDTAAVQSQLDNRFLAFASTAALFCDARAASSSSMAGALLSEGGCFAVPVLRGAARVSRWPTRLARKLAAAGDCLEMRDKVEDRERGRWVEALYLLLVRAQFPAVMDHAGQLTIPFSRKRFAKGRRPATLRKHVKTAEKLVDFCLRTFGDFWPRRVDQLLAYLEQRLAEPYAKSVPLSVLKTVMFFESAGEVQKDHQLAQSAAVKNFMEEVALVFRSQIAFKRKANQLLAKVVVAMEMVVLDSSETLYVRGFSWFKLLKLWTAMRWSDTTGLSPASIKFEKDRGLVARLDRTKTTGVGKRVELLHVFVSIHAWLVEPKWLETGLMVWRAMGESSQTADRDFFLPRPSLDLSCLPRMAEYRHAANMSQALFNGLGTPTRDAESGLWRSDGVSLLATGAGVIWSEHSERATMTTWAHAAGVEQVTWKQMARWQPTTDEGYLRSVRGNVEAAQRRVAQEIKDGLGRRDFLDEQAVVQLVRDKMLSAGISGEDVEERCERLRYFSREGEEGLELPGVAEFLSEEGFSPAMLVGTSPAGSGPDAGDEDGEDLASDTEMQVHGGELASYVVSIVGKSRRLTLHKVGECFRTPGVHFREYADLGSAMPGREAYHRACKDCFPRLLREVSSSDESQNSFWFRTARLPPLLGLFPGLLGIMAAFPGLGSPEAIQAALLLLRPDLLGLLSAKDVEAPTQARLALAKIKSVAKLAVLADTRQDLRTFCKDTLLLDPATDPRARVEVASVVEAWEAAQARLSSRNAAEAEATVNNVAKALPKTELGEIRNKFELTFEKLEDKVSPAAASLETLFEQVDQGEFKFMMLKEFASREDVEQEEAWTRGLPCFLKNCEPKLVGNHFIFAKIRYPTRRELQDIGPGTFIRFVDYLLGEQVWGLEAKDEADRTVSKPSWKLLLSYQFQLLKAALRLVNDGAKLGDSLEKAAKDINLKERYFLTPMSVQALSGAMGSRVTRSRSPRRQPGNWKQLQGKGGKGSKAKGKDGGKGEKAGKGQQVHSETPDHRQICFAYNSPWEKCKGSCGRVHCCRVCFESHPMHLHGKKKGGEGKAEEAEAPVPICSSASASATTVSNSFTGKYMGETASSKRLKPTFELKVLDLFAGAERKPPLSRRLGSLAHKVDARTTMEVEEWDIVGGPEFDLGDRETRARLLKRIRSAEFDLIISTPPSFGPSKLRAKSHPWGFPWLEEANRARLQAGNVLVRFSLEAFAALAGAVSTRTGRRPRILCVLPEDLGRQGIRWPASFWQLPETKALEQLLPGVASSAFCQCAKGANYRKPTGVLSDVPGISGMGLVGWPTFKEGWYTGPLPSKCAHSSHISLAKSGSGETCGATDASVYPAQMGLEMATAIIDDLRNLVEANSCGRGAGSPPQVQGQVLPPLAHLQGQAQSPSASAARLSPSPASSRALAASSSSASPRLGAPTSKKGGRGSPMMCMYKGKTWPVNDGGGLCSPGRWKHKDRISPVAENFLAMKACFMMGFMKWKQSEADPKLTLMKLLCGKARESPFGQWSKDAGTSLDELLASFGKSPGRRPSDRKTEINYRRLVAMLAISEDPDYVFMEIIVEKGARIGVGSELPRTPAVFEAKEKWALKEVSSRIEEMRFEEKFRDNYSTAVDHMQAVKQQVADDVNIGRIVVTSKREARDKFKDRLVIASIGAVPKHLEWSELRVVFDGTNGIQVNNRIRLKDRQRFPLVDDAEALLRTIGEEHRGLPRLGLVYDVKGAHRLVPTDERDQGLQCFSLEDEEVVYINTVNTFGVSSASYWWGGNYQDALLLALFVYDVLEIPMAWHKVRGGLSMQWIGYEIDLKLLKFGVSEKKVEWMRSWIGARLQEGGVLGRTLKEGLGRLSFVAGSLQHARPFLGPIFAWSAALARGSFVELPLAIALLLQWFLLMAVEKPMREPSAARKRMGEMFRIDAKAEGDVICLGGWEVFESADTALARWYSLRLDRRTAPWAFVKGEPFRTIASLELLAALIAVCAFGKRSSWRNCSGRMLITGITDNTGNMHLVDKMMSTKFPLCIFLMEMAVQLHGLDADLDLGWAPRDQNTLADALTNEHFGDFTEENRIKVDLGNLGFKVVDQLLEAAQKLDSDIKLLRSSKEQKAIPGQARTVKLRLREPW</sequence>
<evidence type="ECO:0000313" key="3">
    <source>
        <dbReference type="Proteomes" id="UP000626109"/>
    </source>
</evidence>
<protein>
    <submittedName>
        <fullName evidence="2">Uncharacterized protein</fullName>
    </submittedName>
</protein>
<evidence type="ECO:0000256" key="1">
    <source>
        <dbReference type="SAM" id="MobiDB-lite"/>
    </source>
</evidence>
<comment type="caution">
    <text evidence="2">The sequence shown here is derived from an EMBL/GenBank/DDBJ whole genome shotgun (WGS) entry which is preliminary data.</text>
</comment>
<feature type="compositionally biased region" description="Low complexity" evidence="1">
    <location>
        <begin position="1442"/>
        <end position="1480"/>
    </location>
</feature>
<evidence type="ECO:0000313" key="2">
    <source>
        <dbReference type="EMBL" id="CAE8627060.1"/>
    </source>
</evidence>
<dbReference type="Proteomes" id="UP000626109">
    <property type="component" value="Unassembled WGS sequence"/>
</dbReference>
<dbReference type="PANTHER" id="PTHR33050">
    <property type="entry name" value="REVERSE TRANSCRIPTASE DOMAIN-CONTAINING PROTEIN"/>
    <property type="match status" value="1"/>
</dbReference>
<dbReference type="InterPro" id="IPR052055">
    <property type="entry name" value="Hepadnavirus_pol/RT"/>
</dbReference>
<name>A0A813GUJ5_POLGL</name>
<gene>
    <name evidence="2" type="ORF">PGLA2088_LOCUS536</name>
</gene>
<accession>A0A813GUJ5</accession>
<dbReference type="GO" id="GO:0015074">
    <property type="term" value="P:DNA integration"/>
    <property type="evidence" value="ECO:0007669"/>
    <property type="project" value="InterPro"/>
</dbReference>
<dbReference type="EMBL" id="CAJNNW010000360">
    <property type="protein sequence ID" value="CAE8627060.1"/>
    <property type="molecule type" value="Genomic_DNA"/>
</dbReference>
<dbReference type="Gene3D" id="1.10.443.10">
    <property type="entry name" value="Intergrase catalytic core"/>
    <property type="match status" value="1"/>
</dbReference>
<feature type="region of interest" description="Disordered" evidence="1">
    <location>
        <begin position="1442"/>
        <end position="1490"/>
    </location>
</feature>
<dbReference type="InterPro" id="IPR013762">
    <property type="entry name" value="Integrase-like_cat_sf"/>
</dbReference>
<feature type="region of interest" description="Disordered" evidence="1">
    <location>
        <begin position="1008"/>
        <end position="1059"/>
    </location>
</feature>
<dbReference type="GO" id="GO:0003677">
    <property type="term" value="F:DNA binding"/>
    <property type="evidence" value="ECO:0007669"/>
    <property type="project" value="InterPro"/>
</dbReference>
<proteinExistence type="predicted"/>
<dbReference type="PANTHER" id="PTHR33050:SF7">
    <property type="entry name" value="RIBONUCLEASE H"/>
    <property type="match status" value="1"/>
</dbReference>
<reference evidence="2" key="1">
    <citation type="submission" date="2021-02" db="EMBL/GenBank/DDBJ databases">
        <authorList>
            <person name="Dougan E. K."/>
            <person name="Rhodes N."/>
            <person name="Thang M."/>
            <person name="Chan C."/>
        </authorList>
    </citation>
    <scope>NUCLEOTIDE SEQUENCE</scope>
</reference>
<dbReference type="GO" id="GO:0006310">
    <property type="term" value="P:DNA recombination"/>
    <property type="evidence" value="ECO:0007669"/>
    <property type="project" value="InterPro"/>
</dbReference>